<comment type="similarity">
    <text evidence="2">Belongs to the TFIIA subunit 2 family.</text>
</comment>
<dbReference type="SUPFAM" id="SSF50784">
    <property type="entry name" value="Transcription factor IIA (TFIIA), beta-barrel domain"/>
    <property type="match status" value="1"/>
</dbReference>
<keyword evidence="8" id="KW-1185">Reference proteome</keyword>
<accession>A0A1R2C4K2</accession>
<dbReference type="Proteomes" id="UP000187209">
    <property type="component" value="Unassembled WGS sequence"/>
</dbReference>
<keyword evidence="4" id="KW-0804">Transcription</keyword>
<gene>
    <name evidence="7" type="ORF">SteCoe_15056</name>
</gene>
<protein>
    <recommendedName>
        <fullName evidence="6">Transcription initiation factor IIA gamma subunit C-terminal domain-containing protein</fullName>
    </recommendedName>
</protein>
<sequence>MNEFSELYLGTHIGQALLETLDKYYETGEISSEIKNMFIYCFEESLIKVMEEECKNMCSIKGHLDTYQNVDNVWKFWVRGAFISGETLGATVPMLKIVAVSEDHKNAEMNKGKPYKKQKVSEID</sequence>
<feature type="domain" description="Transcription initiation factor IIA gamma subunit C-terminal" evidence="6">
    <location>
        <begin position="61"/>
        <end position="99"/>
    </location>
</feature>
<comment type="subcellular location">
    <subcellularLocation>
        <location evidence="1">Nucleus</location>
    </subcellularLocation>
</comment>
<dbReference type="OrthoDB" id="586585at2759"/>
<proteinExistence type="inferred from homology"/>
<evidence type="ECO:0000256" key="2">
    <source>
        <dbReference type="ARBA" id="ARBA00007675"/>
    </source>
</evidence>
<dbReference type="AlphaFoldDB" id="A0A1R2C4K2"/>
<dbReference type="InterPro" id="IPR003194">
    <property type="entry name" value="TFIIA_gsu"/>
</dbReference>
<dbReference type="GO" id="GO:0006367">
    <property type="term" value="P:transcription initiation at RNA polymerase II promoter"/>
    <property type="evidence" value="ECO:0007669"/>
    <property type="project" value="InterPro"/>
</dbReference>
<keyword evidence="3" id="KW-0805">Transcription regulation</keyword>
<comment type="caution">
    <text evidence="7">The sequence shown here is derived from an EMBL/GenBank/DDBJ whole genome shotgun (WGS) entry which is preliminary data.</text>
</comment>
<name>A0A1R2C4K2_9CILI</name>
<dbReference type="CDD" id="cd10014">
    <property type="entry name" value="TFIIA_gamma_C"/>
    <property type="match status" value="1"/>
</dbReference>
<organism evidence="7 8">
    <name type="scientific">Stentor coeruleus</name>
    <dbReference type="NCBI Taxonomy" id="5963"/>
    <lineage>
        <taxon>Eukaryota</taxon>
        <taxon>Sar</taxon>
        <taxon>Alveolata</taxon>
        <taxon>Ciliophora</taxon>
        <taxon>Postciliodesmatophora</taxon>
        <taxon>Heterotrichea</taxon>
        <taxon>Heterotrichida</taxon>
        <taxon>Stentoridae</taxon>
        <taxon>Stentor</taxon>
    </lineage>
</organism>
<evidence type="ECO:0000313" key="8">
    <source>
        <dbReference type="Proteomes" id="UP000187209"/>
    </source>
</evidence>
<evidence type="ECO:0000256" key="5">
    <source>
        <dbReference type="ARBA" id="ARBA00023242"/>
    </source>
</evidence>
<dbReference type="EMBL" id="MPUH01000287">
    <property type="protein sequence ID" value="OMJ83901.1"/>
    <property type="molecule type" value="Genomic_DNA"/>
</dbReference>
<evidence type="ECO:0000256" key="4">
    <source>
        <dbReference type="ARBA" id="ARBA00023163"/>
    </source>
</evidence>
<reference evidence="7 8" key="1">
    <citation type="submission" date="2016-11" db="EMBL/GenBank/DDBJ databases">
        <title>The macronuclear genome of Stentor coeruleus: a giant cell with tiny introns.</title>
        <authorList>
            <person name="Slabodnick M."/>
            <person name="Ruby J.G."/>
            <person name="Reiff S.B."/>
            <person name="Swart E.C."/>
            <person name="Gosai S."/>
            <person name="Prabakaran S."/>
            <person name="Witkowska E."/>
            <person name="Larue G.E."/>
            <person name="Fisher S."/>
            <person name="Freeman R.M."/>
            <person name="Gunawardena J."/>
            <person name="Chu W."/>
            <person name="Stover N.A."/>
            <person name="Gregory B.D."/>
            <person name="Nowacki M."/>
            <person name="Derisi J."/>
            <person name="Roy S.W."/>
            <person name="Marshall W.F."/>
            <person name="Sood P."/>
        </authorList>
    </citation>
    <scope>NUCLEOTIDE SEQUENCE [LARGE SCALE GENOMIC DNA]</scope>
    <source>
        <strain evidence="7">WM001</strain>
    </source>
</reference>
<dbReference type="Gene3D" id="1.10.287.190">
    <property type="entry name" value="Transcription factor IIA gamma subunit, alpha-helical domain"/>
    <property type="match status" value="1"/>
</dbReference>
<dbReference type="Pfam" id="PF02751">
    <property type="entry name" value="TFIIA_gamma_C"/>
    <property type="match status" value="1"/>
</dbReference>
<dbReference type="Gene3D" id="2.30.18.10">
    <property type="entry name" value="Transcription factor IIA (TFIIA), beta-barrel domain"/>
    <property type="match status" value="1"/>
</dbReference>
<evidence type="ECO:0000256" key="1">
    <source>
        <dbReference type="ARBA" id="ARBA00004123"/>
    </source>
</evidence>
<evidence type="ECO:0000259" key="6">
    <source>
        <dbReference type="Pfam" id="PF02751"/>
    </source>
</evidence>
<evidence type="ECO:0000313" key="7">
    <source>
        <dbReference type="EMBL" id="OMJ83901.1"/>
    </source>
</evidence>
<dbReference type="SUPFAM" id="SSF47396">
    <property type="entry name" value="Transcription factor IIA (TFIIA), alpha-helical domain"/>
    <property type="match status" value="1"/>
</dbReference>
<dbReference type="PANTHER" id="PTHR10966">
    <property type="entry name" value="TRANSCRIPTION INITIATION FACTOR IIA SUBUNIT 2"/>
    <property type="match status" value="1"/>
</dbReference>
<keyword evidence="5" id="KW-0539">Nucleus</keyword>
<evidence type="ECO:0000256" key="3">
    <source>
        <dbReference type="ARBA" id="ARBA00023015"/>
    </source>
</evidence>
<dbReference type="InterPro" id="IPR009088">
    <property type="entry name" value="TFIIA_b-brl"/>
</dbReference>
<dbReference type="InterPro" id="IPR009083">
    <property type="entry name" value="TFIIA_a-hlx"/>
</dbReference>
<dbReference type="GO" id="GO:0005672">
    <property type="term" value="C:transcription factor TFIIA complex"/>
    <property type="evidence" value="ECO:0007669"/>
    <property type="project" value="InterPro"/>
</dbReference>
<dbReference type="InterPro" id="IPR015871">
    <property type="entry name" value="TFIIA_gsu_C"/>
</dbReference>